<dbReference type="PANTHER" id="PTHR19211:SF14">
    <property type="entry name" value="ATP-BINDING CASSETTE SUB-FAMILY F MEMBER 1"/>
    <property type="match status" value="1"/>
</dbReference>
<keyword evidence="2" id="KW-0547">Nucleotide-binding</keyword>
<dbReference type="GO" id="GO:0005524">
    <property type="term" value="F:ATP binding"/>
    <property type="evidence" value="ECO:0007669"/>
    <property type="project" value="UniProtKB-KW"/>
</dbReference>
<feature type="domain" description="ABC transporter" evidence="4">
    <location>
        <begin position="2"/>
        <end position="215"/>
    </location>
</feature>
<keyword evidence="1" id="KW-0677">Repeat</keyword>
<dbReference type="PROSITE" id="PS50893">
    <property type="entry name" value="ABC_TRANSPORTER_2"/>
    <property type="match status" value="2"/>
</dbReference>
<dbReference type="PANTHER" id="PTHR19211">
    <property type="entry name" value="ATP-BINDING TRANSPORT PROTEIN-RELATED"/>
    <property type="match status" value="1"/>
</dbReference>
<evidence type="ECO:0000313" key="5">
    <source>
        <dbReference type="EMBL" id="PIP61879.1"/>
    </source>
</evidence>
<dbReference type="EMBL" id="PCTA01000010">
    <property type="protein sequence ID" value="PIP61879.1"/>
    <property type="molecule type" value="Genomic_DNA"/>
</dbReference>
<dbReference type="InterPro" id="IPR050611">
    <property type="entry name" value="ABCF"/>
</dbReference>
<dbReference type="InterPro" id="IPR003593">
    <property type="entry name" value="AAA+_ATPase"/>
</dbReference>
<keyword evidence="3" id="KW-0067">ATP-binding</keyword>
<evidence type="ECO:0000313" key="6">
    <source>
        <dbReference type="Proteomes" id="UP000231246"/>
    </source>
</evidence>
<dbReference type="Gene3D" id="3.40.50.300">
    <property type="entry name" value="P-loop containing nucleotide triphosphate hydrolases"/>
    <property type="match status" value="2"/>
</dbReference>
<dbReference type="InterPro" id="IPR027417">
    <property type="entry name" value="P-loop_NTPase"/>
</dbReference>
<accession>A0A2H0BWF8</accession>
<dbReference type="SMART" id="SM00382">
    <property type="entry name" value="AAA"/>
    <property type="match status" value="2"/>
</dbReference>
<protein>
    <recommendedName>
        <fullName evidence="4">ABC transporter domain-containing protein</fullName>
    </recommendedName>
</protein>
<dbReference type="AlphaFoldDB" id="A0A2H0BWF8"/>
<feature type="domain" description="ABC transporter" evidence="4">
    <location>
        <begin position="288"/>
        <end position="488"/>
    </location>
</feature>
<gene>
    <name evidence="5" type="ORF">COW99_01495</name>
</gene>
<dbReference type="CDD" id="cd03221">
    <property type="entry name" value="ABCF_EF-3"/>
    <property type="match status" value="2"/>
</dbReference>
<dbReference type="SUPFAM" id="SSF52540">
    <property type="entry name" value="P-loop containing nucleoside triphosphate hydrolases"/>
    <property type="match status" value="2"/>
</dbReference>
<evidence type="ECO:0000259" key="4">
    <source>
        <dbReference type="PROSITE" id="PS50893"/>
    </source>
</evidence>
<name>A0A2H0BWF8_9BACT</name>
<dbReference type="Pfam" id="PF00005">
    <property type="entry name" value="ABC_tran"/>
    <property type="match status" value="2"/>
</dbReference>
<evidence type="ECO:0000256" key="3">
    <source>
        <dbReference type="ARBA" id="ARBA00022840"/>
    </source>
</evidence>
<dbReference type="InterPro" id="IPR017871">
    <property type="entry name" value="ABC_transporter-like_CS"/>
</dbReference>
<evidence type="ECO:0000256" key="1">
    <source>
        <dbReference type="ARBA" id="ARBA00022737"/>
    </source>
</evidence>
<dbReference type="InterPro" id="IPR003439">
    <property type="entry name" value="ABC_transporter-like_ATP-bd"/>
</dbReference>
<dbReference type="Proteomes" id="UP000231246">
    <property type="component" value="Unassembled WGS sequence"/>
</dbReference>
<evidence type="ECO:0000256" key="2">
    <source>
        <dbReference type="ARBA" id="ARBA00022741"/>
    </source>
</evidence>
<proteinExistence type="predicted"/>
<comment type="caution">
    <text evidence="5">The sequence shown here is derived from an EMBL/GenBank/DDBJ whole genome shotgun (WGS) entry which is preliminary data.</text>
</comment>
<dbReference type="PROSITE" id="PS00211">
    <property type="entry name" value="ABC_TRANSPORTER_1"/>
    <property type="match status" value="2"/>
</dbReference>
<reference evidence="5 6" key="1">
    <citation type="submission" date="2017-09" db="EMBL/GenBank/DDBJ databases">
        <title>Depth-based differentiation of microbial function through sediment-hosted aquifers and enrichment of novel symbionts in the deep terrestrial subsurface.</title>
        <authorList>
            <person name="Probst A.J."/>
            <person name="Ladd B."/>
            <person name="Jarett J.K."/>
            <person name="Geller-Mcgrath D.E."/>
            <person name="Sieber C.M."/>
            <person name="Emerson J.B."/>
            <person name="Anantharaman K."/>
            <person name="Thomas B.C."/>
            <person name="Malmstrom R."/>
            <person name="Stieglmeier M."/>
            <person name="Klingl A."/>
            <person name="Woyke T."/>
            <person name="Ryan C.M."/>
            <person name="Banfield J.F."/>
        </authorList>
    </citation>
    <scope>NUCLEOTIDE SEQUENCE [LARGE SCALE GENOMIC DNA]</scope>
    <source>
        <strain evidence="5">CG22_combo_CG10-13_8_21_14_all_38_20</strain>
    </source>
</reference>
<dbReference type="GO" id="GO:0016887">
    <property type="term" value="F:ATP hydrolysis activity"/>
    <property type="evidence" value="ECO:0007669"/>
    <property type="project" value="InterPro"/>
</dbReference>
<dbReference type="NCBIfam" id="NF000355">
    <property type="entry name" value="ribo_prot_ABC_F"/>
    <property type="match status" value="1"/>
</dbReference>
<organism evidence="5 6">
    <name type="scientific">Candidatus Roizmanbacteria bacterium CG22_combo_CG10-13_8_21_14_all_38_20</name>
    <dbReference type="NCBI Taxonomy" id="1974862"/>
    <lineage>
        <taxon>Bacteria</taxon>
        <taxon>Candidatus Roizmaniibacteriota</taxon>
    </lineage>
</organism>
<sequence length="488" mass="55246">MIRAKDITFSYGSELVFDKTSFIITEGQKVGMVGPNGAGKSTLFSIITNKLELDAGSIETTGTVGYVPQEVKQDPSLEESLSVRDYIDPEKQKSDFELKKLLAGLELDHVALLSKPKILSGGQKTKLALARALIQEPDLLLLDEPVNFMDSAGKRFVMNFLSQYPKSLMIVSHDLDLLDEHIDKVLILNIQSKKIETYAGTYKKAMKLKEEQEEHFKRQVRVKEKHIEQMEKSLLKLYRNKSKKGVRARMQHIKRIGQEKSALPAMPTAIKKFKLDLPEPSRIAELPIMVKGINKSYGDNKVLKDLSFYVNRGEKILITGDNGAGKSTLIKIIMNKIKADTGTVLIKENVQIGYYSQEFETFDFSKRVLDTVMEECGIYEQKARSFLGRFMFDADNVKQRVGTLSGGEKTRLSVAMIMLNNNNLLVLDEPTTYLDPLSQRIVLEALKEYKGTLVLVSHVDEFVKELKPDRAFLMPEGELITWFSTQDY</sequence>